<feature type="region of interest" description="Disordered" evidence="1">
    <location>
        <begin position="1"/>
        <end position="35"/>
    </location>
</feature>
<feature type="compositionally biased region" description="Basic and acidic residues" evidence="1">
    <location>
        <begin position="104"/>
        <end position="114"/>
    </location>
</feature>
<dbReference type="Ensembl" id="ENSMGAT00000035046.1">
    <property type="protein sequence ID" value="ENSMGAP00000025302.1"/>
    <property type="gene ID" value="ENSMGAG00000020759.1"/>
</dbReference>
<dbReference type="GO" id="GO:0005886">
    <property type="term" value="C:plasma membrane"/>
    <property type="evidence" value="ECO:0007669"/>
    <property type="project" value="TreeGrafter"/>
</dbReference>
<keyword evidence="4" id="KW-1185">Reference proteome</keyword>
<dbReference type="Proteomes" id="UP000001645">
    <property type="component" value="Unplaced"/>
</dbReference>
<dbReference type="GO" id="GO:0071277">
    <property type="term" value="P:cellular response to calcium ion"/>
    <property type="evidence" value="ECO:0007669"/>
    <property type="project" value="TreeGrafter"/>
</dbReference>
<feature type="compositionally biased region" description="Basic residues" evidence="1">
    <location>
        <begin position="1"/>
        <end position="10"/>
    </location>
</feature>
<evidence type="ECO:0000259" key="2">
    <source>
        <dbReference type="Pfam" id="PF00168"/>
    </source>
</evidence>
<feature type="compositionally biased region" description="Acidic residues" evidence="1">
    <location>
        <begin position="94"/>
        <end position="103"/>
    </location>
</feature>
<dbReference type="GeneTree" id="ENSGT00940000159679"/>
<dbReference type="Gene3D" id="2.60.40.150">
    <property type="entry name" value="C2 domain"/>
    <property type="match status" value="1"/>
</dbReference>
<evidence type="ECO:0000256" key="1">
    <source>
        <dbReference type="SAM" id="MobiDB-lite"/>
    </source>
</evidence>
<reference evidence="3" key="1">
    <citation type="journal article" date="2010" name="PLoS Biol.">
        <title>Multi-platform next-generation sequencing of the domestic turkey (Meleagris gallopavo): genome assembly and analysis.</title>
        <authorList>
            <person name="Dalloul R.A."/>
            <person name="Long J.A."/>
            <person name="Zimin A.V."/>
            <person name="Aslam L."/>
            <person name="Beal K."/>
            <person name="Blomberg L.A."/>
            <person name="Bouffard P."/>
            <person name="Burt D.W."/>
            <person name="Crasta O."/>
            <person name="Crooijmans R.P."/>
            <person name="Cooper K."/>
            <person name="Coulombe R.A."/>
            <person name="De S."/>
            <person name="Delany M.E."/>
            <person name="Dodgson J.B."/>
            <person name="Dong J.J."/>
            <person name="Evans C."/>
            <person name="Frederickson K.M."/>
            <person name="Flicek P."/>
            <person name="Florea L."/>
            <person name="Folkerts O."/>
            <person name="Groenen M.A."/>
            <person name="Harkins T.T."/>
            <person name="Herrero J."/>
            <person name="Hoffmann S."/>
            <person name="Megens H.J."/>
            <person name="Jiang A."/>
            <person name="de Jong P."/>
            <person name="Kaiser P."/>
            <person name="Kim H."/>
            <person name="Kim K.W."/>
            <person name="Kim S."/>
            <person name="Langenberger D."/>
            <person name="Lee M.K."/>
            <person name="Lee T."/>
            <person name="Mane S."/>
            <person name="Marcais G."/>
            <person name="Marz M."/>
            <person name="McElroy A.P."/>
            <person name="Modise T."/>
            <person name="Nefedov M."/>
            <person name="Notredame C."/>
            <person name="Paton I.R."/>
            <person name="Payne W.S."/>
            <person name="Pertea G."/>
            <person name="Prickett D."/>
            <person name="Puiu D."/>
            <person name="Qioa D."/>
            <person name="Raineri E."/>
            <person name="Ruffier M."/>
            <person name="Salzberg S.L."/>
            <person name="Schatz M.C."/>
            <person name="Scheuring C."/>
            <person name="Schmidt C.J."/>
            <person name="Schroeder S."/>
            <person name="Searle S.M."/>
            <person name="Smith E.J."/>
            <person name="Smith J."/>
            <person name="Sonstegard T.S."/>
            <person name="Stadler P.F."/>
            <person name="Tafer H."/>
            <person name="Tu Z.J."/>
            <person name="Van Tassell C.P."/>
            <person name="Vilella A.J."/>
            <person name="Williams K.P."/>
            <person name="Yorke J.A."/>
            <person name="Zhang L."/>
            <person name="Zhang H.B."/>
            <person name="Zhang X."/>
            <person name="Zhang Y."/>
            <person name="Reed K.M."/>
        </authorList>
    </citation>
    <scope>NUCLEOTIDE SEQUENCE [LARGE SCALE GENOMIC DNA]</scope>
</reference>
<dbReference type="InterPro" id="IPR035892">
    <property type="entry name" value="C2_domain_sf"/>
</dbReference>
<dbReference type="InterPro" id="IPR000008">
    <property type="entry name" value="C2_dom"/>
</dbReference>
<dbReference type="PANTHER" id="PTHR10857:SF51">
    <property type="entry name" value="COPINE-5"/>
    <property type="match status" value="1"/>
</dbReference>
<feature type="domain" description="C2" evidence="2">
    <location>
        <begin position="134"/>
        <end position="173"/>
    </location>
</feature>
<feature type="region of interest" description="Disordered" evidence="1">
    <location>
        <begin position="89"/>
        <end position="114"/>
    </location>
</feature>
<reference evidence="3" key="2">
    <citation type="submission" date="2025-08" db="UniProtKB">
        <authorList>
            <consortium name="Ensembl"/>
        </authorList>
    </citation>
    <scope>IDENTIFICATION</scope>
</reference>
<dbReference type="Pfam" id="PF00168">
    <property type="entry name" value="C2"/>
    <property type="match status" value="1"/>
</dbReference>
<evidence type="ECO:0000313" key="4">
    <source>
        <dbReference type="Proteomes" id="UP000001645"/>
    </source>
</evidence>
<dbReference type="InParanoid" id="A0A803Y0K5"/>
<reference evidence="3" key="3">
    <citation type="submission" date="2025-09" db="UniProtKB">
        <authorList>
            <consortium name="Ensembl"/>
        </authorList>
    </citation>
    <scope>IDENTIFICATION</scope>
</reference>
<feature type="region of interest" description="Disordered" evidence="1">
    <location>
        <begin position="190"/>
        <end position="209"/>
    </location>
</feature>
<evidence type="ECO:0000313" key="3">
    <source>
        <dbReference type="Ensembl" id="ENSMGAP00000025302.1"/>
    </source>
</evidence>
<dbReference type="AlphaFoldDB" id="A0A803Y0K5"/>
<dbReference type="PANTHER" id="PTHR10857">
    <property type="entry name" value="COPINE"/>
    <property type="match status" value="1"/>
</dbReference>
<dbReference type="SUPFAM" id="SSF49562">
    <property type="entry name" value="C2 domain (Calcium/lipid-binding domain, CaLB)"/>
    <property type="match status" value="1"/>
</dbReference>
<sequence length="257" mass="28884">VPRSSRRRRSAPSSPHLYGTLQRWGRRSVPSSPHLCGTRLPRALRLLRGSSPLPAPLSPRCRLVARRRAAASAPCRTLLWQQWIKNIPPKPAEKEEEEEEEEGEKPPRRDQHKVVGQDGCRVVLLGANRDPPVPYRAIKVEVYDWDRDGSHDFIGEFTTSYRELARGQSQFNVYEVRRGRGDGCCVPTAPLGPTDPRDSTLHPQESPTGVTAPRVPALHLWVLHLAVPHILALPQVVNPRKKMKKKKYLNSGTVRAG</sequence>
<protein>
    <recommendedName>
        <fullName evidence="2">C2 domain-containing protein</fullName>
    </recommendedName>
</protein>
<organism evidence="3 4">
    <name type="scientific">Meleagris gallopavo</name>
    <name type="common">Wild turkey</name>
    <dbReference type="NCBI Taxonomy" id="9103"/>
    <lineage>
        <taxon>Eukaryota</taxon>
        <taxon>Metazoa</taxon>
        <taxon>Chordata</taxon>
        <taxon>Craniata</taxon>
        <taxon>Vertebrata</taxon>
        <taxon>Euteleostomi</taxon>
        <taxon>Archelosauria</taxon>
        <taxon>Archosauria</taxon>
        <taxon>Dinosauria</taxon>
        <taxon>Saurischia</taxon>
        <taxon>Theropoda</taxon>
        <taxon>Coelurosauria</taxon>
        <taxon>Aves</taxon>
        <taxon>Neognathae</taxon>
        <taxon>Galloanserae</taxon>
        <taxon>Galliformes</taxon>
        <taxon>Phasianidae</taxon>
        <taxon>Meleagridinae</taxon>
        <taxon>Meleagris</taxon>
    </lineage>
</organism>
<dbReference type="InterPro" id="IPR045052">
    <property type="entry name" value="Copine"/>
</dbReference>
<accession>A0A803Y0K5</accession>
<proteinExistence type="predicted"/>
<name>A0A803Y0K5_MELGA</name>
<dbReference type="GO" id="GO:0005544">
    <property type="term" value="F:calcium-dependent phospholipid binding"/>
    <property type="evidence" value="ECO:0007669"/>
    <property type="project" value="InterPro"/>
</dbReference>